<proteinExistence type="predicted"/>
<evidence type="ECO:0000313" key="2">
    <source>
        <dbReference type="EMBL" id="KAG8455520.1"/>
    </source>
</evidence>
<keyword evidence="1" id="KW-1133">Transmembrane helix</keyword>
<keyword evidence="3" id="KW-1185">Reference proteome</keyword>
<reference evidence="2" key="1">
    <citation type="thesis" date="2020" institute="ProQuest LLC" country="789 East Eisenhower Parkway, Ann Arbor, MI, USA">
        <title>Comparative Genomics and Chromosome Evolution.</title>
        <authorList>
            <person name="Mudd A.B."/>
        </authorList>
    </citation>
    <scope>NUCLEOTIDE SEQUENCE</scope>
    <source>
        <strain evidence="2">Female2</strain>
        <tissue evidence="2">Blood</tissue>
    </source>
</reference>
<organism evidence="2 3">
    <name type="scientific">Hymenochirus boettgeri</name>
    <name type="common">Congo dwarf clawed frog</name>
    <dbReference type="NCBI Taxonomy" id="247094"/>
    <lineage>
        <taxon>Eukaryota</taxon>
        <taxon>Metazoa</taxon>
        <taxon>Chordata</taxon>
        <taxon>Craniata</taxon>
        <taxon>Vertebrata</taxon>
        <taxon>Euteleostomi</taxon>
        <taxon>Amphibia</taxon>
        <taxon>Batrachia</taxon>
        <taxon>Anura</taxon>
        <taxon>Pipoidea</taxon>
        <taxon>Pipidae</taxon>
        <taxon>Pipinae</taxon>
        <taxon>Hymenochirus</taxon>
    </lineage>
</organism>
<evidence type="ECO:0000256" key="1">
    <source>
        <dbReference type="SAM" id="Phobius"/>
    </source>
</evidence>
<keyword evidence="1" id="KW-0812">Transmembrane</keyword>
<protein>
    <submittedName>
        <fullName evidence="2">Uncharacterized protein</fullName>
    </submittedName>
</protein>
<dbReference type="EMBL" id="JAACNH010000001">
    <property type="protein sequence ID" value="KAG8455520.1"/>
    <property type="molecule type" value="Genomic_DNA"/>
</dbReference>
<sequence>MFDLLGSHRKYLLVLDQLASTLLFNQTSCQLSPDLIPLKQLDEHFLFVFLFILHPFSLDNVLTMIFVGLLHCTLVLFHYNKL</sequence>
<dbReference type="AlphaFoldDB" id="A0A8T2KJ60"/>
<accession>A0A8T2KJ60</accession>
<dbReference type="Proteomes" id="UP000812440">
    <property type="component" value="Chromosome 1"/>
</dbReference>
<comment type="caution">
    <text evidence="2">The sequence shown here is derived from an EMBL/GenBank/DDBJ whole genome shotgun (WGS) entry which is preliminary data.</text>
</comment>
<feature type="transmembrane region" description="Helical" evidence="1">
    <location>
        <begin position="45"/>
        <end position="77"/>
    </location>
</feature>
<evidence type="ECO:0000313" key="3">
    <source>
        <dbReference type="Proteomes" id="UP000812440"/>
    </source>
</evidence>
<gene>
    <name evidence="2" type="ORF">GDO86_001639</name>
</gene>
<keyword evidence="1" id="KW-0472">Membrane</keyword>
<name>A0A8T2KJ60_9PIPI</name>